<dbReference type="PATRIC" id="fig|1457173.3.peg.832"/>
<name>A0A014NNA3_9BURK</name>
<dbReference type="PRINTS" id="PR00313">
    <property type="entry name" value="CABNDNGRPT"/>
</dbReference>
<organism evidence="4 5">
    <name type="scientific">Comamonas aquatica DA1877</name>
    <dbReference type="NCBI Taxonomy" id="1457173"/>
    <lineage>
        <taxon>Bacteria</taxon>
        <taxon>Pseudomonadati</taxon>
        <taxon>Pseudomonadota</taxon>
        <taxon>Betaproteobacteria</taxon>
        <taxon>Burkholderiales</taxon>
        <taxon>Comamonadaceae</taxon>
        <taxon>Comamonas</taxon>
    </lineage>
</organism>
<dbReference type="SUPFAM" id="SSF51120">
    <property type="entry name" value="beta-Roll"/>
    <property type="match status" value="1"/>
</dbReference>
<dbReference type="GO" id="GO:0005576">
    <property type="term" value="C:extracellular region"/>
    <property type="evidence" value="ECO:0007669"/>
    <property type="project" value="UniProtKB-SubCell"/>
</dbReference>
<evidence type="ECO:0000313" key="4">
    <source>
        <dbReference type="EMBL" id="EXU80948.1"/>
    </source>
</evidence>
<evidence type="ECO:0000256" key="1">
    <source>
        <dbReference type="ARBA" id="ARBA00004613"/>
    </source>
</evidence>
<dbReference type="PROSITE" id="PS00330">
    <property type="entry name" value="HEMOLYSIN_CALCIUM"/>
    <property type="match status" value="3"/>
</dbReference>
<dbReference type="InterPro" id="IPR018511">
    <property type="entry name" value="Hemolysin-typ_Ca-bd_CS"/>
</dbReference>
<evidence type="ECO:0000256" key="2">
    <source>
        <dbReference type="ARBA" id="ARBA00022525"/>
    </source>
</evidence>
<comment type="caution">
    <text evidence="4">The sequence shown here is derived from an EMBL/GenBank/DDBJ whole genome shotgun (WGS) entry which is preliminary data.</text>
</comment>
<dbReference type="SMART" id="SM00327">
    <property type="entry name" value="VWA"/>
    <property type="match status" value="1"/>
</dbReference>
<dbReference type="PANTHER" id="PTHR38340">
    <property type="entry name" value="S-LAYER PROTEIN"/>
    <property type="match status" value="1"/>
</dbReference>
<dbReference type="InterPro" id="IPR001343">
    <property type="entry name" value="Hemolysn_Ca-bd"/>
</dbReference>
<accession>A0A014NNA3</accession>
<dbReference type="Gene3D" id="2.150.10.10">
    <property type="entry name" value="Serralysin-like metalloprotease, C-terminal"/>
    <property type="match status" value="1"/>
</dbReference>
<dbReference type="Pfam" id="PF00353">
    <property type="entry name" value="HemolysinCabind"/>
    <property type="match status" value="4"/>
</dbReference>
<dbReference type="GO" id="GO:0005509">
    <property type="term" value="F:calcium ion binding"/>
    <property type="evidence" value="ECO:0007669"/>
    <property type="project" value="InterPro"/>
</dbReference>
<gene>
    <name evidence="4" type="ORF">AX13_12540</name>
</gene>
<evidence type="ECO:0000313" key="5">
    <source>
        <dbReference type="Proteomes" id="UP000020766"/>
    </source>
</evidence>
<sequence length="711" mass="73634">MRDRDGDMKSATLTINVDQFVGSNNADNVINSGAGDDVLVADLGGVNTIQVPGKNYNIALVVDTSASMSDASGQTKQVWVPGGWFGSGSWQTQAVSRMELTINALKNLAASLADHDGVVNVTLIGFGQNASEKLTLNDLTSSNVGQLINQIEALAANGGTNYEAAFNQAVTWFNGQPVADANGKVFENVTYFLTDGDPTYSNSGSNGGGSTTNDKDMLDAITAFAQLSGKSAVHAIGIGAGVTQSNLMYFDNTGATSWTVNKSFVVADFSSTDGWGDRTKWSSGNDVGSAGSGGIARNSNGYMSITDTSKNDGVYKVGTPAFVFAAGSGGGTVSFDYRTASADTGDSFSWTLQKQNADGSWSNVGNAQPLGINSSFTTKTTATVGEGSYRIVYSVNDANNGNAQLRIDNIVQMLVKVPQGTVDIVNTADQLEAALVGGSSGSELALLGHDTVNGGEGHDIIFGDAINTDALQWAGRDMTALPNGSGMLALTAFLKATVTGGVEPTDQQVYDYIRDHHQQFDVSSDTRGGNDKLYGGEGNDILYGQGGNDELYGGNGDDKLYGGTGNDKLDGGAGNDWLLGGRGDDILTGGAGDDTFVWKLGDAGTAAAPALDRVTDFGNGNDKLDLSDLLVGEHSDAGSFNLTQFLHIGTETVAGQTNTVIKVSSTGVLGAGGAGFDQQITLENVNLVGSETSQAQIISNLIEQGKLHVNH</sequence>
<dbReference type="Gene3D" id="3.40.50.410">
    <property type="entry name" value="von Willebrand factor, type A domain"/>
    <property type="match status" value="1"/>
</dbReference>
<dbReference type="InterPro" id="IPR036465">
    <property type="entry name" value="vWFA_dom_sf"/>
</dbReference>
<dbReference type="EMBL" id="JBOK01000004">
    <property type="protein sequence ID" value="EXU80948.1"/>
    <property type="molecule type" value="Genomic_DNA"/>
</dbReference>
<dbReference type="PROSITE" id="PS50234">
    <property type="entry name" value="VWFA"/>
    <property type="match status" value="1"/>
</dbReference>
<protein>
    <submittedName>
        <fullName evidence="4">Type 1 secretion target domain protein</fullName>
    </submittedName>
</protein>
<evidence type="ECO:0000259" key="3">
    <source>
        <dbReference type="PROSITE" id="PS50234"/>
    </source>
</evidence>
<dbReference type="Pfam" id="PF13519">
    <property type="entry name" value="VWA_2"/>
    <property type="match status" value="1"/>
</dbReference>
<dbReference type="InterPro" id="IPR002035">
    <property type="entry name" value="VWF_A"/>
</dbReference>
<dbReference type="CDD" id="cd00198">
    <property type="entry name" value="vWFA"/>
    <property type="match status" value="1"/>
</dbReference>
<proteinExistence type="predicted"/>
<dbReference type="InterPro" id="IPR019960">
    <property type="entry name" value="T1SS_VCA0849"/>
</dbReference>
<comment type="subcellular location">
    <subcellularLocation>
        <location evidence="1">Secreted</location>
    </subcellularLocation>
</comment>
<dbReference type="NCBIfam" id="TIGR03661">
    <property type="entry name" value="T1SS_VCA0849"/>
    <property type="match status" value="1"/>
</dbReference>
<dbReference type="SUPFAM" id="SSF53300">
    <property type="entry name" value="vWA-like"/>
    <property type="match status" value="1"/>
</dbReference>
<feature type="domain" description="VWFA" evidence="3">
    <location>
        <begin position="57"/>
        <end position="279"/>
    </location>
</feature>
<dbReference type="Proteomes" id="UP000020766">
    <property type="component" value="Unassembled WGS sequence"/>
</dbReference>
<dbReference type="InterPro" id="IPR050557">
    <property type="entry name" value="RTX_toxin/Mannuronan_C5-epim"/>
</dbReference>
<keyword evidence="5" id="KW-1185">Reference proteome</keyword>
<dbReference type="AlphaFoldDB" id="A0A014NNA3"/>
<dbReference type="InterPro" id="IPR011049">
    <property type="entry name" value="Serralysin-like_metalloprot_C"/>
</dbReference>
<keyword evidence="2" id="KW-0964">Secreted</keyword>
<dbReference type="PANTHER" id="PTHR38340:SF1">
    <property type="entry name" value="S-LAYER PROTEIN"/>
    <property type="match status" value="1"/>
</dbReference>
<reference evidence="4 5" key="1">
    <citation type="submission" date="2014-01" db="EMBL/GenBank/DDBJ databases">
        <title>Interspecies Systems Biology Uncovers Metabolites Affecting C. elegans Gene Expression and Life History Traits.</title>
        <authorList>
            <person name="Watson E."/>
            <person name="Macneil L.T."/>
            <person name="Ritter A.D."/>
            <person name="Yilmaz L.S."/>
            <person name="Rosebrock A.P."/>
            <person name="Caudy A.A."/>
            <person name="Walhout A.J."/>
        </authorList>
    </citation>
    <scope>NUCLEOTIDE SEQUENCE [LARGE SCALE GENOMIC DNA]</scope>
    <source>
        <strain evidence="4 5">DA1877</strain>
    </source>
</reference>